<dbReference type="EMBL" id="AWWV01012864">
    <property type="protein sequence ID" value="OMO63882.1"/>
    <property type="molecule type" value="Genomic_DNA"/>
</dbReference>
<evidence type="ECO:0000313" key="2">
    <source>
        <dbReference type="EMBL" id="OMO63882.1"/>
    </source>
</evidence>
<dbReference type="Proteomes" id="UP000188268">
    <property type="component" value="Unassembled WGS sequence"/>
</dbReference>
<gene>
    <name evidence="2" type="ORF">CCACVL1_22213</name>
</gene>
<dbReference type="OrthoDB" id="8062037at2759"/>
<evidence type="ECO:0000256" key="1">
    <source>
        <dbReference type="SAM" id="Phobius"/>
    </source>
</evidence>
<dbReference type="Gramene" id="OMO63882">
    <property type="protein sequence ID" value="OMO63882"/>
    <property type="gene ID" value="CCACVL1_22213"/>
</dbReference>
<keyword evidence="1" id="KW-0812">Transmembrane</keyword>
<accession>A0A1R3H0K7</accession>
<name>A0A1R3H0K7_COCAP</name>
<protein>
    <submittedName>
        <fullName evidence="2">Uncharacterized protein</fullName>
    </submittedName>
</protein>
<feature type="transmembrane region" description="Helical" evidence="1">
    <location>
        <begin position="20"/>
        <end position="44"/>
    </location>
</feature>
<comment type="caution">
    <text evidence="2">The sequence shown here is derived from an EMBL/GenBank/DDBJ whole genome shotgun (WGS) entry which is preliminary data.</text>
</comment>
<keyword evidence="1" id="KW-1133">Transmembrane helix</keyword>
<sequence>MDNYTDLPSPRRHINYAVNGKVMLCTGVVIFFALLVVLCFHNYARLIFRNRRRRYLRRRAQHLLSVSTTAADPTKTAPKELRSKLIYRSTHLKRFRRLSFRWLKKPVRCLVAPQKIILK</sequence>
<proteinExistence type="predicted"/>
<reference evidence="2 3" key="1">
    <citation type="submission" date="2013-09" db="EMBL/GenBank/DDBJ databases">
        <title>Corchorus capsularis genome sequencing.</title>
        <authorList>
            <person name="Alam M."/>
            <person name="Haque M.S."/>
            <person name="Islam M.S."/>
            <person name="Emdad E.M."/>
            <person name="Islam M.M."/>
            <person name="Ahmed B."/>
            <person name="Halim A."/>
            <person name="Hossen Q.M.M."/>
            <person name="Hossain M.Z."/>
            <person name="Ahmed R."/>
            <person name="Khan M.M."/>
            <person name="Islam R."/>
            <person name="Rashid M.M."/>
            <person name="Khan S.A."/>
            <person name="Rahman M.S."/>
            <person name="Alam M."/>
        </authorList>
    </citation>
    <scope>NUCLEOTIDE SEQUENCE [LARGE SCALE GENOMIC DNA]</scope>
    <source>
        <strain evidence="3">cv. CVL-1</strain>
        <tissue evidence="2">Whole seedling</tissue>
    </source>
</reference>
<evidence type="ECO:0000313" key="3">
    <source>
        <dbReference type="Proteomes" id="UP000188268"/>
    </source>
</evidence>
<dbReference type="AlphaFoldDB" id="A0A1R3H0K7"/>
<keyword evidence="3" id="KW-1185">Reference proteome</keyword>
<keyword evidence="1" id="KW-0472">Membrane</keyword>
<dbReference type="STRING" id="210143.A0A1R3H0K7"/>
<organism evidence="2 3">
    <name type="scientific">Corchorus capsularis</name>
    <name type="common">Jute</name>
    <dbReference type="NCBI Taxonomy" id="210143"/>
    <lineage>
        <taxon>Eukaryota</taxon>
        <taxon>Viridiplantae</taxon>
        <taxon>Streptophyta</taxon>
        <taxon>Embryophyta</taxon>
        <taxon>Tracheophyta</taxon>
        <taxon>Spermatophyta</taxon>
        <taxon>Magnoliopsida</taxon>
        <taxon>eudicotyledons</taxon>
        <taxon>Gunneridae</taxon>
        <taxon>Pentapetalae</taxon>
        <taxon>rosids</taxon>
        <taxon>malvids</taxon>
        <taxon>Malvales</taxon>
        <taxon>Malvaceae</taxon>
        <taxon>Grewioideae</taxon>
        <taxon>Apeibeae</taxon>
        <taxon>Corchorus</taxon>
    </lineage>
</organism>